<keyword evidence="2" id="KW-1185">Reference proteome</keyword>
<dbReference type="EMBL" id="JBHSAM010000025">
    <property type="protein sequence ID" value="MFC4100346.1"/>
    <property type="molecule type" value="Genomic_DNA"/>
</dbReference>
<reference evidence="2" key="1">
    <citation type="journal article" date="2019" name="Int. J. Syst. Evol. Microbiol.">
        <title>The Global Catalogue of Microorganisms (GCM) 10K type strain sequencing project: providing services to taxonomists for standard genome sequencing and annotation.</title>
        <authorList>
            <consortium name="The Broad Institute Genomics Platform"/>
            <consortium name="The Broad Institute Genome Sequencing Center for Infectious Disease"/>
            <person name="Wu L."/>
            <person name="Ma J."/>
        </authorList>
    </citation>
    <scope>NUCLEOTIDE SEQUENCE [LARGE SCALE GENOMIC DNA]</scope>
    <source>
        <strain evidence="2">IBRC-M 10987</strain>
    </source>
</reference>
<dbReference type="RefSeq" id="WP_377719020.1">
    <property type="nucleotide sequence ID" value="NZ_JBHSAM010000025.1"/>
</dbReference>
<keyword evidence="1" id="KW-0966">Cell projection</keyword>
<dbReference type="Proteomes" id="UP001595715">
    <property type="component" value="Unassembled WGS sequence"/>
</dbReference>
<organism evidence="1 2">
    <name type="scientific">Paenibacillus xanthanilyticus</name>
    <dbReference type="NCBI Taxonomy" id="1783531"/>
    <lineage>
        <taxon>Bacteria</taxon>
        <taxon>Bacillati</taxon>
        <taxon>Bacillota</taxon>
        <taxon>Bacilli</taxon>
        <taxon>Bacillales</taxon>
        <taxon>Paenibacillaceae</taxon>
        <taxon>Paenibacillus</taxon>
    </lineage>
</organism>
<dbReference type="GO" id="GO:0008168">
    <property type="term" value="F:methyltransferase activity"/>
    <property type="evidence" value="ECO:0007669"/>
    <property type="project" value="UniProtKB-KW"/>
</dbReference>
<comment type="caution">
    <text evidence="1">The sequence shown here is derived from an EMBL/GenBank/DDBJ whole genome shotgun (WGS) entry which is preliminary data.</text>
</comment>
<accession>A0ABV8K2V3</accession>
<evidence type="ECO:0000313" key="2">
    <source>
        <dbReference type="Proteomes" id="UP001595715"/>
    </source>
</evidence>
<keyword evidence="1" id="KW-0969">Cilium</keyword>
<sequence length="406" mass="46797">MQKFPALIANYMKNFKCTGSACEDTCCSGGWTIPVDKVSYERYQKDDEIKRNVVRDTAKVTGQYAYMKLSEDKLSCSMLSEDKLCTIQARLGEGALCKTCYIYPRNYNYVNKNLEISATLSCPEIARLALLQKDGIDFDYFEEYPLLREVQVQNSVETYSHDNELKYLWDLRSFSIGLLQNRAYSLKERLILLGMFFESVNKEIEAQNYAAIGQFIDRYTELLDHGLLKNEIDSIKPNIAAQIQVLTQLTEIGVKYITPGNDRYRECVIEFIDGLVHPDHAGDKSILDTYEDAYNHYYVPFMKQHEYILENYLVDLVFKNVFPITDGKSSIFDEYVKLICHYAIIKFLLIGISAHDKGLQIDKVIKVIQSFSKSIGHNKSHVSSIIAKIKEEKNNNLYYMTCLVNH</sequence>
<keyword evidence="1" id="KW-0282">Flagellum</keyword>
<gene>
    <name evidence="1" type="primary">fliB</name>
    <name evidence="1" type="ORF">ACFOZ8_11885</name>
</gene>
<dbReference type="NCBIfam" id="NF038110">
    <property type="entry name" value="Lys_methyl_FliB"/>
    <property type="match status" value="1"/>
</dbReference>
<dbReference type="GO" id="GO:0032259">
    <property type="term" value="P:methylation"/>
    <property type="evidence" value="ECO:0007669"/>
    <property type="project" value="UniProtKB-KW"/>
</dbReference>
<protein>
    <submittedName>
        <fullName evidence="1">Flagellin lysine-N-methylase</fullName>
        <ecNumber evidence="1">2.1.1.-</ecNumber>
    </submittedName>
</protein>
<keyword evidence="1" id="KW-0808">Transferase</keyword>
<dbReference type="EC" id="2.1.1.-" evidence="1"/>
<name>A0ABV8K2V3_9BACL</name>
<proteinExistence type="predicted"/>
<keyword evidence="1" id="KW-0489">Methyltransferase</keyword>
<evidence type="ECO:0000313" key="1">
    <source>
        <dbReference type="EMBL" id="MFC4100346.1"/>
    </source>
</evidence>